<dbReference type="PIRSF" id="PIRSF000484">
    <property type="entry name" value="NAPRT"/>
    <property type="match status" value="1"/>
</dbReference>
<comment type="function">
    <text evidence="7 8">Catalyzes the synthesis of beta-nicotinate D-ribonucleotide from nicotinate and 5-phospho-D-ribose 1-phosphate at the expense of ATP.</text>
</comment>
<dbReference type="PANTHER" id="PTHR11098">
    <property type="entry name" value="NICOTINATE PHOSPHORIBOSYLTRANSFERASE"/>
    <property type="match status" value="1"/>
</dbReference>
<evidence type="ECO:0000256" key="8">
    <source>
        <dbReference type="RuleBase" id="RU003838"/>
    </source>
</evidence>
<evidence type="ECO:0000256" key="7">
    <source>
        <dbReference type="HAMAP-Rule" id="MF_00570"/>
    </source>
</evidence>
<feature type="modified residue" description="Phosphohistidine; by autocatalysis" evidence="7">
    <location>
        <position position="218"/>
    </location>
</feature>
<dbReference type="NCBIfam" id="NF003704">
    <property type="entry name" value="PRK05321.1"/>
    <property type="match status" value="1"/>
</dbReference>
<feature type="domain" description="Nicotinate phosphoribosyltransferase N-terminal" evidence="10">
    <location>
        <begin position="7"/>
        <end position="126"/>
    </location>
</feature>
<evidence type="ECO:0000313" key="11">
    <source>
        <dbReference type="EMBL" id="MFC0591000.1"/>
    </source>
</evidence>
<dbReference type="InterPro" id="IPR007229">
    <property type="entry name" value="Nic_PRibTrfase-Fam"/>
</dbReference>
<dbReference type="Pfam" id="PF04095">
    <property type="entry name" value="NAPRTase"/>
    <property type="match status" value="1"/>
</dbReference>
<evidence type="ECO:0000256" key="2">
    <source>
        <dbReference type="ARBA" id="ARBA00010897"/>
    </source>
</evidence>
<dbReference type="GO" id="GO:0016757">
    <property type="term" value="F:glycosyltransferase activity"/>
    <property type="evidence" value="ECO:0007669"/>
    <property type="project" value="UniProtKB-KW"/>
</dbReference>
<organism evidence="11 12">
    <name type="scientific">Ottowia pentelensis</name>
    <dbReference type="NCBI Taxonomy" id="511108"/>
    <lineage>
        <taxon>Bacteria</taxon>
        <taxon>Pseudomonadati</taxon>
        <taxon>Pseudomonadota</taxon>
        <taxon>Betaproteobacteria</taxon>
        <taxon>Burkholderiales</taxon>
        <taxon>Comamonadaceae</taxon>
        <taxon>Ottowia</taxon>
    </lineage>
</organism>
<keyword evidence="4 7" id="KW-0597">Phosphoprotein</keyword>
<dbReference type="EMBL" id="JBHLTN010000002">
    <property type="protein sequence ID" value="MFC0591000.1"/>
    <property type="molecule type" value="Genomic_DNA"/>
</dbReference>
<dbReference type="Pfam" id="PF17767">
    <property type="entry name" value="NAPRTase_N"/>
    <property type="match status" value="1"/>
</dbReference>
<keyword evidence="5 7" id="KW-0436">Ligase</keyword>
<accession>A0ABV6PME7</accession>
<name>A0ABV6PME7_9BURK</name>
<dbReference type="HAMAP" id="MF_00570">
    <property type="entry name" value="NAPRTase"/>
    <property type="match status" value="1"/>
</dbReference>
<dbReference type="InterPro" id="IPR041525">
    <property type="entry name" value="N/Namide_PRibTrfase"/>
</dbReference>
<evidence type="ECO:0000256" key="4">
    <source>
        <dbReference type="ARBA" id="ARBA00022553"/>
    </source>
</evidence>
<dbReference type="NCBIfam" id="TIGR01514">
    <property type="entry name" value="NAPRTase"/>
    <property type="match status" value="1"/>
</dbReference>
<comment type="pathway">
    <text evidence="1 7 8">Cofactor biosynthesis; NAD(+) biosynthesis; nicotinate D-ribonucleotide from nicotinate: step 1/1.</text>
</comment>
<gene>
    <name evidence="7 11" type="primary">pncB</name>
    <name evidence="11" type="ORF">ACFFGG_00365</name>
</gene>
<dbReference type="SUPFAM" id="SSF51690">
    <property type="entry name" value="Nicotinate/Quinolinate PRTase C-terminal domain-like"/>
    <property type="match status" value="1"/>
</dbReference>
<feature type="domain" description="Nicotinate/nicotinamide phosphoribosyltransferase" evidence="9">
    <location>
        <begin position="162"/>
        <end position="391"/>
    </location>
</feature>
<sequence length="409" mass="46561">MIIESLLDTDLYKFTMMQAVLHQFPGAEVEYKFKCRTPGVQLTPYIHEIHDELRSLCSLRFAEDELAYMRGMRFIKSDFIDFLGLFRLSEKHITLTPLDNGELDIRVRGPWLHTILFEIPVLAIISEVYFRNTQPRLDLAEGRRRLAAKIELLKAPGLEQLKIADYGTRRRFSRAWQREVLQTLQDRLGTGDAGQLTGTSNVLFARDLGLRPMGTMAHEYLQACQALGPRLRDTQVFGFEKWAQEYRGDLGIALSDVYGMNAFLRDFDMYFCKLFDGARHDSGDPFLWGERMIEHYKANRCDPRAKTLIFSDGLTIPRCIELFERFHGRVQVAFGVGTNLTNDVGPDALQLVLKMVQCNGQPVAKISDTPGKTMVEDEGYLNYLRQVFDLPAPPAPGSGPVIRTAPVML</sequence>
<keyword evidence="11" id="KW-0328">Glycosyltransferase</keyword>
<dbReference type="InterPro" id="IPR006406">
    <property type="entry name" value="Nic_PRibTrfase"/>
</dbReference>
<proteinExistence type="inferred from homology"/>
<dbReference type="Proteomes" id="UP001589834">
    <property type="component" value="Unassembled WGS sequence"/>
</dbReference>
<evidence type="ECO:0000256" key="1">
    <source>
        <dbReference type="ARBA" id="ARBA00004952"/>
    </source>
</evidence>
<comment type="caution">
    <text evidence="11">The sequence shown here is derived from an EMBL/GenBank/DDBJ whole genome shotgun (WGS) entry which is preliminary data.</text>
</comment>
<dbReference type="CDD" id="cd01401">
    <property type="entry name" value="PncB_like"/>
    <property type="match status" value="1"/>
</dbReference>
<keyword evidence="11" id="KW-0808">Transferase</keyword>
<comment type="similarity">
    <text evidence="2 7 8">Belongs to the NAPRTase family.</text>
</comment>
<dbReference type="InterPro" id="IPR040727">
    <property type="entry name" value="NAPRTase_N"/>
</dbReference>
<dbReference type="SUPFAM" id="SSF54675">
    <property type="entry name" value="Nicotinate/Quinolinate PRTase N-terminal domain-like"/>
    <property type="match status" value="1"/>
</dbReference>
<evidence type="ECO:0000256" key="3">
    <source>
        <dbReference type="ARBA" id="ARBA00013236"/>
    </source>
</evidence>
<comment type="catalytic activity">
    <reaction evidence="7 8">
        <text>5-phospho-alpha-D-ribose 1-diphosphate + nicotinate + ATP + H2O = nicotinate beta-D-ribonucleotide + ADP + phosphate + diphosphate</text>
        <dbReference type="Rhea" id="RHEA:36163"/>
        <dbReference type="ChEBI" id="CHEBI:15377"/>
        <dbReference type="ChEBI" id="CHEBI:30616"/>
        <dbReference type="ChEBI" id="CHEBI:32544"/>
        <dbReference type="ChEBI" id="CHEBI:33019"/>
        <dbReference type="ChEBI" id="CHEBI:43474"/>
        <dbReference type="ChEBI" id="CHEBI:57502"/>
        <dbReference type="ChEBI" id="CHEBI:58017"/>
        <dbReference type="ChEBI" id="CHEBI:456216"/>
        <dbReference type="EC" id="6.3.4.21"/>
    </reaction>
</comment>
<dbReference type="GO" id="GO:0004516">
    <property type="term" value="F:nicotinate phosphoribosyltransferase activity"/>
    <property type="evidence" value="ECO:0007669"/>
    <property type="project" value="UniProtKB-EC"/>
</dbReference>
<protein>
    <recommendedName>
        <fullName evidence="3 7">Nicotinate phosphoribosyltransferase</fullName>
        <shortName evidence="7">NAPRTase</shortName>
        <ecNumber evidence="3 7">6.3.4.21</ecNumber>
    </recommendedName>
</protein>
<evidence type="ECO:0000256" key="5">
    <source>
        <dbReference type="ARBA" id="ARBA00022598"/>
    </source>
</evidence>
<dbReference type="Gene3D" id="3.20.140.10">
    <property type="entry name" value="nicotinate phosphoribosyltransferase"/>
    <property type="match status" value="1"/>
</dbReference>
<dbReference type="PANTHER" id="PTHR11098:SF1">
    <property type="entry name" value="NICOTINATE PHOSPHORIBOSYLTRANSFERASE"/>
    <property type="match status" value="1"/>
</dbReference>
<evidence type="ECO:0000256" key="6">
    <source>
        <dbReference type="ARBA" id="ARBA00022642"/>
    </source>
</evidence>
<evidence type="ECO:0000313" key="12">
    <source>
        <dbReference type="Proteomes" id="UP001589834"/>
    </source>
</evidence>
<comment type="PTM">
    <text evidence="7 8">Transiently phosphorylated on a His residue during the reaction cycle. Phosphorylation strongly increases the affinity for substrates and increases the rate of nicotinate D-ribonucleotide production. Dephosphorylation regenerates the low-affinity form of the enzyme, leading to product release.</text>
</comment>
<evidence type="ECO:0000259" key="9">
    <source>
        <dbReference type="Pfam" id="PF04095"/>
    </source>
</evidence>
<dbReference type="RefSeq" id="WP_377478592.1">
    <property type="nucleotide sequence ID" value="NZ_JBHLTN010000002.1"/>
</dbReference>
<dbReference type="EC" id="6.3.4.21" evidence="3 7"/>
<evidence type="ECO:0000259" key="10">
    <source>
        <dbReference type="Pfam" id="PF17767"/>
    </source>
</evidence>
<keyword evidence="6 7" id="KW-0662">Pyridine nucleotide biosynthesis</keyword>
<reference evidence="11 12" key="1">
    <citation type="submission" date="2024-09" db="EMBL/GenBank/DDBJ databases">
        <authorList>
            <person name="Sun Q."/>
            <person name="Mori K."/>
        </authorList>
    </citation>
    <scope>NUCLEOTIDE SEQUENCE [LARGE SCALE GENOMIC DNA]</scope>
    <source>
        <strain evidence="11 12">NCAIM B.02336</strain>
    </source>
</reference>
<dbReference type="InterPro" id="IPR036068">
    <property type="entry name" value="Nicotinate_pribotase-like_C"/>
</dbReference>
<keyword evidence="12" id="KW-1185">Reference proteome</keyword>